<feature type="binding site" evidence="6">
    <location>
        <position position="16"/>
    </location>
    <ligand>
        <name>ATP</name>
        <dbReference type="ChEBI" id="CHEBI:30616"/>
    </ligand>
</feature>
<comment type="similarity">
    <text evidence="1 6 7">Belongs to the acetokinase family.</text>
</comment>
<evidence type="ECO:0000256" key="6">
    <source>
        <dbReference type="HAMAP-Rule" id="MF_00020"/>
    </source>
</evidence>
<dbReference type="InterPro" id="IPR043129">
    <property type="entry name" value="ATPase_NBD"/>
</dbReference>
<dbReference type="InterPro" id="IPR000890">
    <property type="entry name" value="Aliphatic_acid_kin_short-chain"/>
</dbReference>
<dbReference type="EC" id="2.7.2.1" evidence="6"/>
<dbReference type="GO" id="GO:0008776">
    <property type="term" value="F:acetate kinase activity"/>
    <property type="evidence" value="ECO:0007669"/>
    <property type="project" value="UniProtKB-UniRule"/>
</dbReference>
<feature type="binding site" evidence="6">
    <location>
        <position position="373"/>
    </location>
    <ligand>
        <name>Mg(2+)</name>
        <dbReference type="ChEBI" id="CHEBI:18420"/>
    </ligand>
</feature>
<dbReference type="SUPFAM" id="SSF53067">
    <property type="entry name" value="Actin-like ATPase domain"/>
    <property type="match status" value="2"/>
</dbReference>
<keyword evidence="4 6" id="KW-0418">Kinase</keyword>
<comment type="subunit">
    <text evidence="6">Homodimer.</text>
</comment>
<feature type="binding site" evidence="6">
    <location>
        <position position="9"/>
    </location>
    <ligand>
        <name>Mg(2+)</name>
        <dbReference type="ChEBI" id="CHEBI:18420"/>
    </ligand>
</feature>
<dbReference type="Pfam" id="PF00871">
    <property type="entry name" value="Acetate_kinase"/>
    <property type="match status" value="1"/>
</dbReference>
<dbReference type="PROSITE" id="PS01076">
    <property type="entry name" value="ACETATE_KINASE_2"/>
    <property type="match status" value="1"/>
</dbReference>
<protein>
    <recommendedName>
        <fullName evidence="6">Acetate kinase</fullName>
        <ecNumber evidence="6">2.7.2.1</ecNumber>
    </recommendedName>
    <alternativeName>
        <fullName evidence="6">Acetokinase</fullName>
    </alternativeName>
</protein>
<dbReference type="AlphaFoldDB" id="A0A4V1MAL8"/>
<evidence type="ECO:0000256" key="7">
    <source>
        <dbReference type="RuleBase" id="RU003835"/>
    </source>
</evidence>
<feature type="site" description="Transition state stabilizer" evidence="6">
    <location>
        <position position="233"/>
    </location>
</feature>
<dbReference type="UniPathway" id="UPA00340">
    <property type="reaction ID" value="UER00458"/>
</dbReference>
<dbReference type="EMBL" id="SDHZ01000001">
    <property type="protein sequence ID" value="RXK86326.1"/>
    <property type="molecule type" value="Genomic_DNA"/>
</dbReference>
<comment type="caution">
    <text evidence="8">The sequence shown here is derived from an EMBL/GenBank/DDBJ whole genome shotgun (WGS) entry which is preliminary data.</text>
</comment>
<comment type="pathway">
    <text evidence="6">Metabolic intermediate biosynthesis; acetyl-CoA biosynthesis; acetyl-CoA from acetate: step 1/2.</text>
</comment>
<dbReference type="OrthoDB" id="9802453at2"/>
<dbReference type="Gene3D" id="3.30.420.40">
    <property type="match status" value="2"/>
</dbReference>
<feature type="active site" description="Proton donor/acceptor" evidence="6">
    <location>
        <position position="142"/>
    </location>
</feature>
<feature type="binding site" evidence="6">
    <location>
        <begin position="200"/>
        <end position="204"/>
    </location>
    <ligand>
        <name>ATP</name>
        <dbReference type="ChEBI" id="CHEBI:30616"/>
    </ligand>
</feature>
<comment type="cofactor">
    <cofactor evidence="6">
        <name>Mg(2+)</name>
        <dbReference type="ChEBI" id="CHEBI:18420"/>
    </cofactor>
    <cofactor evidence="6">
        <name>Mn(2+)</name>
        <dbReference type="ChEBI" id="CHEBI:29035"/>
    </cofactor>
    <text evidence="6">Mg(2+). Can also accept Mn(2+).</text>
</comment>
<gene>
    <name evidence="6" type="primary">ackA</name>
    <name evidence="8" type="ORF">ESB13_05840</name>
</gene>
<keyword evidence="6" id="KW-0963">Cytoplasm</keyword>
<feature type="binding site" evidence="6">
    <location>
        <position position="85"/>
    </location>
    <ligand>
        <name>substrate</name>
    </ligand>
</feature>
<comment type="caution">
    <text evidence="6">Lacks conserved residue(s) required for the propagation of feature annotation.</text>
</comment>
<dbReference type="PIRSF" id="PIRSF000722">
    <property type="entry name" value="Acetate_prop_kin"/>
    <property type="match status" value="1"/>
</dbReference>
<dbReference type="HAMAP" id="MF_00020">
    <property type="entry name" value="Acetate_kinase"/>
    <property type="match status" value="1"/>
</dbReference>
<keyword evidence="9" id="KW-1185">Reference proteome</keyword>
<keyword evidence="6" id="KW-0479">Metal-binding</keyword>
<dbReference type="NCBIfam" id="TIGR00016">
    <property type="entry name" value="ackA"/>
    <property type="match status" value="1"/>
</dbReference>
<evidence type="ECO:0000256" key="5">
    <source>
        <dbReference type="ARBA" id="ARBA00022840"/>
    </source>
</evidence>
<comment type="function">
    <text evidence="6">Catalyzes the formation of acetyl phosphate from acetate and ATP. Can also catalyze the reverse reaction.</text>
</comment>
<dbReference type="Proteomes" id="UP000290545">
    <property type="component" value="Unassembled WGS sequence"/>
</dbReference>
<evidence type="ECO:0000256" key="4">
    <source>
        <dbReference type="ARBA" id="ARBA00022777"/>
    </source>
</evidence>
<comment type="catalytic activity">
    <reaction evidence="6">
        <text>acetate + ATP = acetyl phosphate + ADP</text>
        <dbReference type="Rhea" id="RHEA:11352"/>
        <dbReference type="ChEBI" id="CHEBI:22191"/>
        <dbReference type="ChEBI" id="CHEBI:30089"/>
        <dbReference type="ChEBI" id="CHEBI:30616"/>
        <dbReference type="ChEBI" id="CHEBI:456216"/>
        <dbReference type="EC" id="2.7.2.1"/>
    </reaction>
</comment>
<organism evidence="8 9">
    <name type="scientific">Filimonas effusa</name>
    <dbReference type="NCBI Taxonomy" id="2508721"/>
    <lineage>
        <taxon>Bacteria</taxon>
        <taxon>Pseudomonadati</taxon>
        <taxon>Bacteroidota</taxon>
        <taxon>Chitinophagia</taxon>
        <taxon>Chitinophagales</taxon>
        <taxon>Chitinophagaceae</taxon>
        <taxon>Filimonas</taxon>
    </lineage>
</organism>
<dbReference type="GO" id="GO:0000287">
    <property type="term" value="F:magnesium ion binding"/>
    <property type="evidence" value="ECO:0007669"/>
    <property type="project" value="UniProtKB-UniRule"/>
</dbReference>
<keyword evidence="2 6" id="KW-0808">Transferase</keyword>
<evidence type="ECO:0000313" key="8">
    <source>
        <dbReference type="EMBL" id="RXK86326.1"/>
    </source>
</evidence>
<dbReference type="GO" id="GO:0005524">
    <property type="term" value="F:ATP binding"/>
    <property type="evidence" value="ECO:0007669"/>
    <property type="project" value="UniProtKB-KW"/>
</dbReference>
<feature type="site" description="Transition state stabilizer" evidence="6">
    <location>
        <position position="173"/>
    </location>
</feature>
<dbReference type="PRINTS" id="PR00471">
    <property type="entry name" value="ACETATEKNASE"/>
</dbReference>
<evidence type="ECO:0000256" key="1">
    <source>
        <dbReference type="ARBA" id="ARBA00008748"/>
    </source>
</evidence>
<dbReference type="InterPro" id="IPR004372">
    <property type="entry name" value="Ac/propionate_kinase"/>
</dbReference>
<keyword evidence="3 6" id="KW-0547">Nucleotide-binding</keyword>
<evidence type="ECO:0000313" key="9">
    <source>
        <dbReference type="Proteomes" id="UP000290545"/>
    </source>
</evidence>
<dbReference type="GO" id="GO:0006085">
    <property type="term" value="P:acetyl-CoA biosynthetic process"/>
    <property type="evidence" value="ECO:0007669"/>
    <property type="project" value="UniProtKB-UniRule"/>
</dbReference>
<comment type="subcellular location">
    <subcellularLocation>
        <location evidence="6">Cytoplasm</location>
    </subcellularLocation>
</comment>
<dbReference type="PANTHER" id="PTHR21060">
    <property type="entry name" value="ACETATE KINASE"/>
    <property type="match status" value="1"/>
</dbReference>
<reference evidence="8 9" key="1">
    <citation type="submission" date="2019-01" db="EMBL/GenBank/DDBJ databases">
        <title>Filimonas sp. strain TTM-71.</title>
        <authorList>
            <person name="Chen W.-M."/>
        </authorList>
    </citation>
    <scope>NUCLEOTIDE SEQUENCE [LARGE SCALE GENOMIC DNA]</scope>
    <source>
        <strain evidence="8 9">TTM-71</strain>
    </source>
</reference>
<sequence length="388" mass="42039">MTNSLLTVNTGSSSVKFSIAEADKPELLLRGQVKDIGREDCQLEVSYNGEDTNTSHPCSTHKEAVTVILTWLSDHQVSFTAAVHRLVHGGPHYSAPLVLSPELLNEIRRFSSWAPDHLPPALAAVEQLWELNPQLEQIACFDTFFHQSLPPEASSYSLPASFRNKGIRKYGFHGLSCAYIVSALVQENPAFMQKKIIIAHLGNGASITAVKDGQSVDTTMGLTPNGGLVMGSRTGDLDPGVVLYLLREEKLDIPATDDIIHHQSGLKGLSGGSSNIQELLEKASSDPAARQAIDIFCYQAAKHIGAMIAVMNGLDILVFTGGAGEKAPFIRQKICAHLGFAGVHIDLNRNQVNHPLLSHDNDTVAVKVIAANEEAVMIRQATEVLHRH</sequence>
<proteinExistence type="inferred from homology"/>
<evidence type="ECO:0000256" key="3">
    <source>
        <dbReference type="ARBA" id="ARBA00022741"/>
    </source>
</evidence>
<dbReference type="RefSeq" id="WP_129002076.1">
    <property type="nucleotide sequence ID" value="NZ_SDHZ01000001.1"/>
</dbReference>
<keyword evidence="6" id="KW-0460">Magnesium</keyword>
<evidence type="ECO:0000256" key="2">
    <source>
        <dbReference type="ARBA" id="ARBA00022679"/>
    </source>
</evidence>
<dbReference type="InterPro" id="IPR023865">
    <property type="entry name" value="Aliphatic_acid_kinase_CS"/>
</dbReference>
<dbReference type="GO" id="GO:0006083">
    <property type="term" value="P:acetate metabolic process"/>
    <property type="evidence" value="ECO:0007669"/>
    <property type="project" value="TreeGrafter"/>
</dbReference>
<name>A0A4V1MAL8_9BACT</name>
<dbReference type="PROSITE" id="PS01075">
    <property type="entry name" value="ACETATE_KINASE_1"/>
    <property type="match status" value="1"/>
</dbReference>
<dbReference type="GO" id="GO:0005737">
    <property type="term" value="C:cytoplasm"/>
    <property type="evidence" value="ECO:0007669"/>
    <property type="project" value="UniProtKB-SubCell"/>
</dbReference>
<accession>A0A4V1MAL8</accession>
<keyword evidence="5 6" id="KW-0067">ATP-binding</keyword>
<dbReference type="PANTHER" id="PTHR21060:SF15">
    <property type="entry name" value="ACETATE KINASE-RELATED"/>
    <property type="match status" value="1"/>
</dbReference>